<dbReference type="PANTHER" id="PTHR33162">
    <property type="entry name" value="SEC-INDEPENDENT PROTEIN TRANSLOCASE PROTEIN TATA, CHLOROPLASTIC"/>
    <property type="match status" value="1"/>
</dbReference>
<dbReference type="InterPro" id="IPR003369">
    <property type="entry name" value="TatA/B/E"/>
</dbReference>
<dbReference type="Proteomes" id="UP001500547">
    <property type="component" value="Unassembled WGS sequence"/>
</dbReference>
<organism evidence="12 13">
    <name type="scientific">Viridibacterium curvum</name>
    <dbReference type="NCBI Taxonomy" id="1101404"/>
    <lineage>
        <taxon>Bacteria</taxon>
        <taxon>Pseudomonadati</taxon>
        <taxon>Pseudomonadota</taxon>
        <taxon>Betaproteobacteria</taxon>
        <taxon>Rhodocyclales</taxon>
        <taxon>Rhodocyclaceae</taxon>
        <taxon>Viridibacterium</taxon>
    </lineage>
</organism>
<evidence type="ECO:0000256" key="10">
    <source>
        <dbReference type="HAMAP-Rule" id="MF_00237"/>
    </source>
</evidence>
<dbReference type="Pfam" id="PF02416">
    <property type="entry name" value="TatA_B_E"/>
    <property type="match status" value="1"/>
</dbReference>
<feature type="region of interest" description="Disordered" evidence="11">
    <location>
        <begin position="107"/>
        <end position="155"/>
    </location>
</feature>
<proteinExistence type="inferred from homology"/>
<evidence type="ECO:0000256" key="6">
    <source>
        <dbReference type="ARBA" id="ARBA00022927"/>
    </source>
</evidence>
<gene>
    <name evidence="10 12" type="primary">tatB</name>
    <name evidence="12" type="ORF">GCM10025770_03340</name>
</gene>
<name>A0ABP9Q9J6_9RHOO</name>
<evidence type="ECO:0000256" key="7">
    <source>
        <dbReference type="ARBA" id="ARBA00022989"/>
    </source>
</evidence>
<accession>A0ABP9Q9J6</accession>
<comment type="function">
    <text evidence="10">Part of the twin-arginine translocation (Tat) system that transports large folded proteins containing a characteristic twin-arginine motif in their signal peptide across membranes. Together with TatC, TatB is part of a receptor directly interacting with Tat signal peptides. TatB may form an oligomeric binding site that transiently accommodates folded Tat precursor proteins before their translocation.</text>
</comment>
<evidence type="ECO:0000313" key="12">
    <source>
        <dbReference type="EMBL" id="GAA5158615.1"/>
    </source>
</evidence>
<comment type="caution">
    <text evidence="12">The sequence shown here is derived from an EMBL/GenBank/DDBJ whole genome shotgun (WGS) entry which is preliminary data.</text>
</comment>
<dbReference type="PANTHER" id="PTHR33162:SF1">
    <property type="entry name" value="SEC-INDEPENDENT PROTEIN TRANSLOCASE PROTEIN TATA, CHLOROPLASTIC"/>
    <property type="match status" value="1"/>
</dbReference>
<protein>
    <recommendedName>
        <fullName evidence="10">Sec-independent protein translocase protein TatB</fullName>
    </recommendedName>
</protein>
<keyword evidence="9 10" id="KW-0472">Membrane</keyword>
<comment type="subcellular location">
    <subcellularLocation>
        <location evidence="10">Cell membrane</location>
        <topology evidence="10">Single-pass membrane protein</topology>
    </subcellularLocation>
    <subcellularLocation>
        <location evidence="1">Membrane</location>
        <topology evidence="1">Single-pass membrane protein</topology>
    </subcellularLocation>
</comment>
<comment type="subunit">
    <text evidence="10">The Tat system comprises two distinct complexes: a TatABC complex, containing multiple copies of TatA, TatB and TatC subunits, and a separate TatA complex, containing only TatA subunits. Substrates initially bind to the TatABC complex, which probably triggers association of the separate TatA complex to form the active translocon.</text>
</comment>
<dbReference type="EMBL" id="BAABLD010000002">
    <property type="protein sequence ID" value="GAA5158615.1"/>
    <property type="molecule type" value="Genomic_DNA"/>
</dbReference>
<keyword evidence="7 10" id="KW-1133">Transmembrane helix</keyword>
<sequence length="155" mass="16368">MFDIGISELGVIGVVALIVIGPEQLPRVARTAGHLLGRLRRYVSDVKSDISREMELADFKRMQEEIQTAAGQFEQNMNQGIAAVNEQVGEIAAPVVAAAQEVSDSANQALQNAAAPDGGTEDVPAVDENQPDLFALSESAQPAPAPKIAPDGEKH</sequence>
<evidence type="ECO:0000256" key="2">
    <source>
        <dbReference type="ARBA" id="ARBA00022448"/>
    </source>
</evidence>
<dbReference type="HAMAP" id="MF_00237">
    <property type="entry name" value="TatB"/>
    <property type="match status" value="1"/>
</dbReference>
<keyword evidence="3 10" id="KW-1003">Cell membrane</keyword>
<evidence type="ECO:0000256" key="1">
    <source>
        <dbReference type="ARBA" id="ARBA00004167"/>
    </source>
</evidence>
<keyword evidence="2 10" id="KW-0813">Transport</keyword>
<evidence type="ECO:0000256" key="5">
    <source>
        <dbReference type="ARBA" id="ARBA00022692"/>
    </source>
</evidence>
<reference evidence="13" key="1">
    <citation type="journal article" date="2019" name="Int. J. Syst. Evol. Microbiol.">
        <title>The Global Catalogue of Microorganisms (GCM) 10K type strain sequencing project: providing services to taxonomists for standard genome sequencing and annotation.</title>
        <authorList>
            <consortium name="The Broad Institute Genomics Platform"/>
            <consortium name="The Broad Institute Genome Sequencing Center for Infectious Disease"/>
            <person name="Wu L."/>
            <person name="Ma J."/>
        </authorList>
    </citation>
    <scope>NUCLEOTIDE SEQUENCE [LARGE SCALE GENOMIC DNA]</scope>
    <source>
        <strain evidence="13">JCM 18715</strain>
    </source>
</reference>
<evidence type="ECO:0000256" key="8">
    <source>
        <dbReference type="ARBA" id="ARBA00023010"/>
    </source>
</evidence>
<dbReference type="RefSeq" id="WP_345531091.1">
    <property type="nucleotide sequence ID" value="NZ_BAABLD010000002.1"/>
</dbReference>
<keyword evidence="5 10" id="KW-0812">Transmembrane</keyword>
<keyword evidence="8 10" id="KW-0811">Translocation</keyword>
<dbReference type="InterPro" id="IPR018448">
    <property type="entry name" value="TatB"/>
</dbReference>
<comment type="similarity">
    <text evidence="10">Belongs to the TatB family.</text>
</comment>
<keyword evidence="4" id="KW-0997">Cell inner membrane</keyword>
<dbReference type="Gene3D" id="1.20.5.3310">
    <property type="match status" value="1"/>
</dbReference>
<dbReference type="NCBIfam" id="TIGR01410">
    <property type="entry name" value="tatB"/>
    <property type="match status" value="1"/>
</dbReference>
<evidence type="ECO:0000313" key="13">
    <source>
        <dbReference type="Proteomes" id="UP001500547"/>
    </source>
</evidence>
<evidence type="ECO:0000256" key="3">
    <source>
        <dbReference type="ARBA" id="ARBA00022475"/>
    </source>
</evidence>
<evidence type="ECO:0000256" key="11">
    <source>
        <dbReference type="SAM" id="MobiDB-lite"/>
    </source>
</evidence>
<evidence type="ECO:0000256" key="9">
    <source>
        <dbReference type="ARBA" id="ARBA00023136"/>
    </source>
</evidence>
<keyword evidence="6 10" id="KW-0653">Protein transport</keyword>
<evidence type="ECO:0000256" key="4">
    <source>
        <dbReference type="ARBA" id="ARBA00022519"/>
    </source>
</evidence>
<keyword evidence="13" id="KW-1185">Reference proteome</keyword>
<dbReference type="PRINTS" id="PR01506">
    <property type="entry name" value="TATBPROTEIN"/>
</dbReference>